<comment type="caution">
    <text evidence="2">The sequence shown here is derived from an EMBL/GenBank/DDBJ whole genome shotgun (WGS) entry which is preliminary data.</text>
</comment>
<dbReference type="Proteomes" id="UP001281410">
    <property type="component" value="Unassembled WGS sequence"/>
</dbReference>
<gene>
    <name evidence="2" type="ORF">Dsin_024246</name>
</gene>
<dbReference type="PANTHER" id="PTHR33116">
    <property type="entry name" value="REVERSE TRANSCRIPTASE ZINC-BINDING DOMAIN-CONTAINING PROTEIN-RELATED-RELATED"/>
    <property type="match status" value="1"/>
</dbReference>
<feature type="domain" description="Reverse transcriptase" evidence="1">
    <location>
        <begin position="5"/>
        <end position="225"/>
    </location>
</feature>
<proteinExistence type="predicted"/>
<dbReference type="EMBL" id="JANJYJ010000008">
    <property type="protein sequence ID" value="KAK3192936.1"/>
    <property type="molecule type" value="Genomic_DNA"/>
</dbReference>
<dbReference type="AlphaFoldDB" id="A0AAD9ZU40"/>
<accession>A0AAD9ZU40</accession>
<dbReference type="Pfam" id="PF00078">
    <property type="entry name" value="RVT_1"/>
    <property type="match status" value="1"/>
</dbReference>
<evidence type="ECO:0000313" key="2">
    <source>
        <dbReference type="EMBL" id="KAK3192936.1"/>
    </source>
</evidence>
<protein>
    <recommendedName>
        <fullName evidence="1">Reverse transcriptase domain-containing protein</fullName>
    </recommendedName>
</protein>
<dbReference type="InterPro" id="IPR000477">
    <property type="entry name" value="RT_dom"/>
</dbReference>
<sequence>MPFLVCPNQVAFVPRRKIQDNIVITQEVFHKFRTMKGHRWYMTWKIDLAKAYNKLQWSFIKSVLVEIGIDKKLVELIMWCITSDQYQVILNDELKEPFRPIVALGKGTLSPLTSFVLCMEKLSHLISHNLLQGTWKSVRIFRDGPKVSHIFFADNLILFGQATTSQAEIMENYLDTFCKISGQQISFTKSRVLCSSNMKERDTIRIAQVCGSPLTDNLGKYLGVPLIHRRVSNQTYSDLVEKTQKRLAAWKSDTLSLAGRVTLIKL</sequence>
<evidence type="ECO:0000313" key="3">
    <source>
        <dbReference type="Proteomes" id="UP001281410"/>
    </source>
</evidence>
<keyword evidence="3" id="KW-1185">Reference proteome</keyword>
<reference evidence="2" key="1">
    <citation type="journal article" date="2023" name="Plant J.">
        <title>Genome sequences and population genomics provide insights into the demographic history, inbreeding, and mutation load of two 'living fossil' tree species of Dipteronia.</title>
        <authorList>
            <person name="Feng Y."/>
            <person name="Comes H.P."/>
            <person name="Chen J."/>
            <person name="Zhu S."/>
            <person name="Lu R."/>
            <person name="Zhang X."/>
            <person name="Li P."/>
            <person name="Qiu J."/>
            <person name="Olsen K.M."/>
            <person name="Qiu Y."/>
        </authorList>
    </citation>
    <scope>NUCLEOTIDE SEQUENCE</scope>
    <source>
        <strain evidence="2">NBL</strain>
    </source>
</reference>
<name>A0AAD9ZU40_9ROSI</name>
<evidence type="ECO:0000259" key="1">
    <source>
        <dbReference type="Pfam" id="PF00078"/>
    </source>
</evidence>
<dbReference type="PANTHER" id="PTHR33116:SF70">
    <property type="entry name" value="NON-LTR RETROELEMENT REVERSE TRANSCRIPTASE-LIKE PROTEIN"/>
    <property type="match status" value="1"/>
</dbReference>
<organism evidence="2 3">
    <name type="scientific">Dipteronia sinensis</name>
    <dbReference type="NCBI Taxonomy" id="43782"/>
    <lineage>
        <taxon>Eukaryota</taxon>
        <taxon>Viridiplantae</taxon>
        <taxon>Streptophyta</taxon>
        <taxon>Embryophyta</taxon>
        <taxon>Tracheophyta</taxon>
        <taxon>Spermatophyta</taxon>
        <taxon>Magnoliopsida</taxon>
        <taxon>eudicotyledons</taxon>
        <taxon>Gunneridae</taxon>
        <taxon>Pentapetalae</taxon>
        <taxon>rosids</taxon>
        <taxon>malvids</taxon>
        <taxon>Sapindales</taxon>
        <taxon>Sapindaceae</taxon>
        <taxon>Hippocastanoideae</taxon>
        <taxon>Acereae</taxon>
        <taxon>Dipteronia</taxon>
    </lineage>
</organism>